<comment type="caution">
    <text evidence="2">The sequence shown here is derived from an EMBL/GenBank/DDBJ whole genome shotgun (WGS) entry which is preliminary data.</text>
</comment>
<reference evidence="2 3" key="1">
    <citation type="submission" date="2011-08" db="EMBL/GenBank/DDBJ databases">
        <title>The Genome Sequence of Clostridium hathewayi WAL-18680.</title>
        <authorList>
            <consortium name="The Broad Institute Genome Sequencing Platform"/>
            <person name="Earl A."/>
            <person name="Ward D."/>
            <person name="Feldgarden M."/>
            <person name="Gevers D."/>
            <person name="Finegold S.M."/>
            <person name="Summanen P.H."/>
            <person name="Molitoris D.R."/>
            <person name="Song M."/>
            <person name="Daigneault M."/>
            <person name="Allen-Vercoe E."/>
            <person name="Young S.K."/>
            <person name="Zeng Q."/>
            <person name="Gargeya S."/>
            <person name="Fitzgerald M."/>
            <person name="Haas B."/>
            <person name="Abouelleil A."/>
            <person name="Alvarado L."/>
            <person name="Arachchi H.M."/>
            <person name="Berlin A."/>
            <person name="Brown A."/>
            <person name="Chapman S.B."/>
            <person name="Chen Z."/>
            <person name="Dunbar C."/>
            <person name="Freedman E."/>
            <person name="Gearin G."/>
            <person name="Gellesch M."/>
            <person name="Goldberg J."/>
            <person name="Griggs A."/>
            <person name="Gujja S."/>
            <person name="Heiman D."/>
            <person name="Howarth C."/>
            <person name="Larson L."/>
            <person name="Lui A."/>
            <person name="MacDonald P.J.P."/>
            <person name="Montmayeur A."/>
            <person name="Murphy C."/>
            <person name="Neiman D."/>
            <person name="Pearson M."/>
            <person name="Priest M."/>
            <person name="Roberts A."/>
            <person name="Saif S."/>
            <person name="Shea T."/>
            <person name="Shenoy N."/>
            <person name="Sisk P."/>
            <person name="Stolte C."/>
            <person name="Sykes S."/>
            <person name="Wortman J."/>
            <person name="Nusbaum C."/>
            <person name="Birren B."/>
        </authorList>
    </citation>
    <scope>NUCLEOTIDE SEQUENCE [LARGE SCALE GENOMIC DNA]</scope>
    <source>
        <strain evidence="2 3">WAL-18680</strain>
    </source>
</reference>
<feature type="signal peptide" evidence="1">
    <location>
        <begin position="1"/>
        <end position="26"/>
    </location>
</feature>
<dbReference type="AlphaFoldDB" id="G5IDN7"/>
<sequence length="245" mass="25040">MRAGKKAVAVAAAMAMAVTGSVASFAADDPKYNSAASEALSEKVVADNGGVPSELTGTISITDIKVKVPVKAIFDIDPNKTLTTGTASLQITGQATNYTITNLSSVPLNISITNVATAKGSKTAGAAPEFVTTLNDLESKEHGIMFSIRPSATDIASVPVLPADKTTALADNWLKPSPATGGTIGNTYKFQNSGDTYKLEAAGTAGGKDALTMTLYGATKKGWTSGDTFTVTPTFTVSLVKAVTP</sequence>
<evidence type="ECO:0008006" key="4">
    <source>
        <dbReference type="Google" id="ProtNLM"/>
    </source>
</evidence>
<accession>G5IDN7</accession>
<dbReference type="OrthoDB" id="9756189at2"/>
<evidence type="ECO:0000313" key="2">
    <source>
        <dbReference type="EMBL" id="EHI60405.1"/>
    </source>
</evidence>
<protein>
    <recommendedName>
        <fullName evidence="4">WxL domain-containing protein</fullName>
    </recommendedName>
</protein>
<dbReference type="RefSeq" id="WP_006779599.1">
    <property type="nucleotide sequence ID" value="NZ_CP040506.1"/>
</dbReference>
<evidence type="ECO:0000256" key="1">
    <source>
        <dbReference type="SAM" id="SignalP"/>
    </source>
</evidence>
<organism evidence="2 3">
    <name type="scientific">Hungatella hathewayi WAL-18680</name>
    <dbReference type="NCBI Taxonomy" id="742737"/>
    <lineage>
        <taxon>Bacteria</taxon>
        <taxon>Bacillati</taxon>
        <taxon>Bacillota</taxon>
        <taxon>Clostridia</taxon>
        <taxon>Lachnospirales</taxon>
        <taxon>Lachnospiraceae</taxon>
        <taxon>Hungatella</taxon>
    </lineage>
</organism>
<dbReference type="EMBL" id="ADLN01000023">
    <property type="protein sequence ID" value="EHI60405.1"/>
    <property type="molecule type" value="Genomic_DNA"/>
</dbReference>
<keyword evidence="3" id="KW-1185">Reference proteome</keyword>
<dbReference type="Proteomes" id="UP000005384">
    <property type="component" value="Unassembled WGS sequence"/>
</dbReference>
<dbReference type="PATRIC" id="fig|742737.3.peg.1637"/>
<proteinExistence type="predicted"/>
<dbReference type="HOGENOM" id="CLU_103710_0_0_9"/>
<evidence type="ECO:0000313" key="3">
    <source>
        <dbReference type="Proteomes" id="UP000005384"/>
    </source>
</evidence>
<gene>
    <name evidence="2" type="ORF">HMPREF9473_01614</name>
</gene>
<feature type="chain" id="PRO_5003478549" description="WxL domain-containing protein" evidence="1">
    <location>
        <begin position="27"/>
        <end position="245"/>
    </location>
</feature>
<name>G5IDN7_9FIRM</name>
<keyword evidence="1" id="KW-0732">Signal</keyword>